<name>A0A7C3KH38_9CYAN</name>
<organism evidence="1">
    <name type="scientific">Oscillatoriales cyanobacterium SpSt-418</name>
    <dbReference type="NCBI Taxonomy" id="2282169"/>
    <lineage>
        <taxon>Bacteria</taxon>
        <taxon>Bacillati</taxon>
        <taxon>Cyanobacteriota</taxon>
        <taxon>Cyanophyceae</taxon>
        <taxon>Oscillatoriophycideae</taxon>
        <taxon>Oscillatoriales</taxon>
    </lineage>
</organism>
<evidence type="ECO:0000313" key="1">
    <source>
        <dbReference type="EMBL" id="HFM99808.1"/>
    </source>
</evidence>
<sequence length="71" mass="8197">MATKEQILQELENAPEPLLGEFLRYLQRLKDKHREEMETAEDLADLQAIRTEIAHEGTLSWKTVKHGLGLL</sequence>
<comment type="caution">
    <text evidence="1">The sequence shown here is derived from an EMBL/GenBank/DDBJ whole genome shotgun (WGS) entry which is preliminary data.</text>
</comment>
<dbReference type="EMBL" id="DSRU01000275">
    <property type="protein sequence ID" value="HFM99808.1"/>
    <property type="molecule type" value="Genomic_DNA"/>
</dbReference>
<evidence type="ECO:0008006" key="2">
    <source>
        <dbReference type="Google" id="ProtNLM"/>
    </source>
</evidence>
<protein>
    <recommendedName>
        <fullName evidence="2">DUF2281 domain-containing protein</fullName>
    </recommendedName>
</protein>
<dbReference type="AlphaFoldDB" id="A0A7C3KH38"/>
<reference evidence="1" key="1">
    <citation type="journal article" date="2020" name="mSystems">
        <title>Genome- and Community-Level Interaction Insights into Carbon Utilization and Element Cycling Functions of Hydrothermarchaeota in Hydrothermal Sediment.</title>
        <authorList>
            <person name="Zhou Z."/>
            <person name="Liu Y."/>
            <person name="Xu W."/>
            <person name="Pan J."/>
            <person name="Luo Z.H."/>
            <person name="Li M."/>
        </authorList>
    </citation>
    <scope>NUCLEOTIDE SEQUENCE [LARGE SCALE GENOMIC DNA]</scope>
    <source>
        <strain evidence="1">SpSt-418</strain>
    </source>
</reference>
<gene>
    <name evidence="1" type="ORF">ENR64_19050</name>
</gene>
<accession>A0A7C3KH38</accession>
<proteinExistence type="predicted"/>